<dbReference type="Pfam" id="PF24476">
    <property type="entry name" value="DUF7580"/>
    <property type="match status" value="1"/>
</dbReference>
<dbReference type="InterPro" id="IPR000719">
    <property type="entry name" value="Prot_kinase_dom"/>
</dbReference>
<dbReference type="Gene3D" id="1.10.510.10">
    <property type="entry name" value="Transferase(Phosphotransferase) domain 1"/>
    <property type="match status" value="1"/>
</dbReference>
<feature type="domain" description="Protein kinase" evidence="1">
    <location>
        <begin position="141"/>
        <end position="540"/>
    </location>
</feature>
<dbReference type="PANTHER" id="PTHR37542">
    <property type="entry name" value="HELO DOMAIN-CONTAINING PROTEIN-RELATED"/>
    <property type="match status" value="1"/>
</dbReference>
<dbReference type="Pfam" id="PF14479">
    <property type="entry name" value="HeLo"/>
    <property type="match status" value="1"/>
</dbReference>
<reference evidence="2" key="1">
    <citation type="journal article" date="2023" name="Mol. Phylogenet. Evol.">
        <title>Genome-scale phylogeny and comparative genomics of the fungal order Sordariales.</title>
        <authorList>
            <person name="Hensen N."/>
            <person name="Bonometti L."/>
            <person name="Westerberg I."/>
            <person name="Brannstrom I.O."/>
            <person name="Guillou S."/>
            <person name="Cros-Aarteil S."/>
            <person name="Calhoun S."/>
            <person name="Haridas S."/>
            <person name="Kuo A."/>
            <person name="Mondo S."/>
            <person name="Pangilinan J."/>
            <person name="Riley R."/>
            <person name="LaButti K."/>
            <person name="Andreopoulos B."/>
            <person name="Lipzen A."/>
            <person name="Chen C."/>
            <person name="Yan M."/>
            <person name="Daum C."/>
            <person name="Ng V."/>
            <person name="Clum A."/>
            <person name="Steindorff A."/>
            <person name="Ohm R.A."/>
            <person name="Martin F."/>
            <person name="Silar P."/>
            <person name="Natvig D.O."/>
            <person name="Lalanne C."/>
            <person name="Gautier V."/>
            <person name="Ament-Velasquez S.L."/>
            <person name="Kruys A."/>
            <person name="Hutchinson M.I."/>
            <person name="Powell A.J."/>
            <person name="Barry K."/>
            <person name="Miller A.N."/>
            <person name="Grigoriev I.V."/>
            <person name="Debuchy R."/>
            <person name="Gladieux P."/>
            <person name="Hiltunen Thoren M."/>
            <person name="Johannesson H."/>
        </authorList>
    </citation>
    <scope>NUCLEOTIDE SEQUENCE</scope>
    <source>
        <strain evidence="2">PSN243</strain>
    </source>
</reference>
<organism evidence="2 3">
    <name type="scientific">Podospora aff. communis PSN243</name>
    <dbReference type="NCBI Taxonomy" id="3040156"/>
    <lineage>
        <taxon>Eukaryota</taxon>
        <taxon>Fungi</taxon>
        <taxon>Dikarya</taxon>
        <taxon>Ascomycota</taxon>
        <taxon>Pezizomycotina</taxon>
        <taxon>Sordariomycetes</taxon>
        <taxon>Sordariomycetidae</taxon>
        <taxon>Sordariales</taxon>
        <taxon>Podosporaceae</taxon>
        <taxon>Podospora</taxon>
    </lineage>
</organism>
<evidence type="ECO:0000313" key="2">
    <source>
        <dbReference type="EMBL" id="KAK4450347.1"/>
    </source>
</evidence>
<protein>
    <recommendedName>
        <fullName evidence="1">Protein kinase domain-containing protein</fullName>
    </recommendedName>
</protein>
<accession>A0AAV9GQ63</accession>
<gene>
    <name evidence="2" type="ORF">QBC34DRAFT_437583</name>
</gene>
<comment type="caution">
    <text evidence="2">The sequence shown here is derived from an EMBL/GenBank/DDBJ whole genome shotgun (WGS) entry which is preliminary data.</text>
</comment>
<dbReference type="SUPFAM" id="SSF56112">
    <property type="entry name" value="Protein kinase-like (PK-like)"/>
    <property type="match status" value="1"/>
</dbReference>
<dbReference type="Proteomes" id="UP001321760">
    <property type="component" value="Unassembled WGS sequence"/>
</dbReference>
<dbReference type="GO" id="GO:0004672">
    <property type="term" value="F:protein kinase activity"/>
    <property type="evidence" value="ECO:0007669"/>
    <property type="project" value="InterPro"/>
</dbReference>
<evidence type="ECO:0000259" key="1">
    <source>
        <dbReference type="PROSITE" id="PS50011"/>
    </source>
</evidence>
<dbReference type="AlphaFoldDB" id="A0AAV9GQ63"/>
<dbReference type="InterPro" id="IPR038305">
    <property type="entry name" value="HeLo_sf"/>
</dbReference>
<dbReference type="InterPro" id="IPR011009">
    <property type="entry name" value="Kinase-like_dom_sf"/>
</dbReference>
<sequence>MDSSGIIGAVSLGMQTAQLFGTCLQKYENLLEAFDMESDLSVMRCRLEIEMQRFRLWGDVAKVSQSNNVGVPVGQAQTVLSALRCIEDIFAGRDPIIKRYEEGPSNQTPGTQVEPESTAFGVLVRRARWVLSDKKRLESTVHDIKAINDSLFSLLNEANQRQATQAFQELAIHVLGTENRSRIEALAASTAGSYADIHALASLKALKLAGDGTKTTENTPLPSLPTGLDSLKPHQKWLDLPLGGLDAWGREVRMLDREPVVLEWRRLPKDAKKKSLAISKVRWLVPFLSQAAEIPDLRALDFAGTTLDLSTEYMATVFKYPQTGSSLGMEPTSLHQILGASERSKYLPSLNTRFALAVSLSKAVLQLHTCGWLHKSISSGNILFFYPETSDGGKKQASAAEADLESPYLQGYGYARVESAGRTDADAAFSETVSTHRAAAHYRHPNTFESGERRTKFKKIYDIYSLGVVLLEIGLWTTCSPPASDFSTPQTVRQTLIDKYLNGYLAYRMGTTFQDVVRTCLLGSFGQPGKAKNWLELEFMKRVVRRLEECRM</sequence>
<keyword evidence="3" id="KW-1185">Reference proteome</keyword>
<dbReference type="GO" id="GO:0005524">
    <property type="term" value="F:ATP binding"/>
    <property type="evidence" value="ECO:0007669"/>
    <property type="project" value="InterPro"/>
</dbReference>
<proteinExistence type="predicted"/>
<dbReference type="PANTHER" id="PTHR37542:SF1">
    <property type="entry name" value="PRION-INHIBITION AND PROPAGATION HELO DOMAIN-CONTAINING PROTEIN"/>
    <property type="match status" value="1"/>
</dbReference>
<dbReference type="Gene3D" id="1.20.120.1020">
    <property type="entry name" value="Prion-inhibition and propagation, HeLo domain"/>
    <property type="match status" value="1"/>
</dbReference>
<reference evidence="2" key="2">
    <citation type="submission" date="2023-05" db="EMBL/GenBank/DDBJ databases">
        <authorList>
            <consortium name="Lawrence Berkeley National Laboratory"/>
            <person name="Steindorff A."/>
            <person name="Hensen N."/>
            <person name="Bonometti L."/>
            <person name="Westerberg I."/>
            <person name="Brannstrom I.O."/>
            <person name="Guillou S."/>
            <person name="Cros-Aarteil S."/>
            <person name="Calhoun S."/>
            <person name="Haridas S."/>
            <person name="Kuo A."/>
            <person name="Mondo S."/>
            <person name="Pangilinan J."/>
            <person name="Riley R."/>
            <person name="Labutti K."/>
            <person name="Andreopoulos B."/>
            <person name="Lipzen A."/>
            <person name="Chen C."/>
            <person name="Yanf M."/>
            <person name="Daum C."/>
            <person name="Ng V."/>
            <person name="Clum A."/>
            <person name="Ohm R."/>
            <person name="Martin F."/>
            <person name="Silar P."/>
            <person name="Natvig D."/>
            <person name="Lalanne C."/>
            <person name="Gautier V."/>
            <person name="Ament-Velasquez S.L."/>
            <person name="Kruys A."/>
            <person name="Hutchinson M.I."/>
            <person name="Powell A.J."/>
            <person name="Barry K."/>
            <person name="Miller A.N."/>
            <person name="Grigoriev I.V."/>
            <person name="Debuchy R."/>
            <person name="Gladieux P."/>
            <person name="Thoren M.H."/>
            <person name="Johannesson H."/>
        </authorList>
    </citation>
    <scope>NUCLEOTIDE SEQUENCE</scope>
    <source>
        <strain evidence="2">PSN243</strain>
    </source>
</reference>
<dbReference type="EMBL" id="MU865933">
    <property type="protein sequence ID" value="KAK4450347.1"/>
    <property type="molecule type" value="Genomic_DNA"/>
</dbReference>
<name>A0AAV9GQ63_9PEZI</name>
<dbReference type="InterPro" id="IPR029498">
    <property type="entry name" value="HeLo_dom"/>
</dbReference>
<dbReference type="PROSITE" id="PS50011">
    <property type="entry name" value="PROTEIN_KINASE_DOM"/>
    <property type="match status" value="1"/>
</dbReference>
<dbReference type="InterPro" id="IPR056002">
    <property type="entry name" value="DUF7580"/>
</dbReference>
<evidence type="ECO:0000313" key="3">
    <source>
        <dbReference type="Proteomes" id="UP001321760"/>
    </source>
</evidence>